<evidence type="ECO:0000313" key="1">
    <source>
        <dbReference type="EMBL" id="AYV78454.1"/>
    </source>
</evidence>
<proteinExistence type="predicted"/>
<name>A0A3G4ZVT0_9VIRU</name>
<accession>A0A3G4ZVT0</accession>
<protein>
    <submittedName>
        <fullName evidence="1">Uncharacterized protein</fullName>
    </submittedName>
</protein>
<dbReference type="EMBL" id="MK072079">
    <property type="protein sequence ID" value="AYV78454.1"/>
    <property type="molecule type" value="Genomic_DNA"/>
</dbReference>
<organism evidence="1">
    <name type="scientific">Edafosvirus sp</name>
    <dbReference type="NCBI Taxonomy" id="2487765"/>
    <lineage>
        <taxon>Viruses</taxon>
        <taxon>Varidnaviria</taxon>
        <taxon>Bamfordvirae</taxon>
        <taxon>Nucleocytoviricota</taxon>
        <taxon>Megaviricetes</taxon>
        <taxon>Imitervirales</taxon>
        <taxon>Mimiviridae</taxon>
        <taxon>Klosneuvirinae</taxon>
    </lineage>
</organism>
<sequence>MTEAYPANTSVEIKINATIKAHEQDIIKLQLIKLFSDSNPDYKTITRRVEYVNKEASFVYRHPFDVVKRMIEHIPSDVVAKNYDIL</sequence>
<feature type="non-terminal residue" evidence="1">
    <location>
        <position position="86"/>
    </location>
</feature>
<reference evidence="1" key="1">
    <citation type="submission" date="2018-10" db="EMBL/GenBank/DDBJ databases">
        <title>Hidden diversity of soil giant viruses.</title>
        <authorList>
            <person name="Schulz F."/>
            <person name="Alteio L."/>
            <person name="Goudeau D."/>
            <person name="Ryan E.M."/>
            <person name="Malmstrom R.R."/>
            <person name="Blanchard J."/>
            <person name="Woyke T."/>
        </authorList>
    </citation>
    <scope>NUCLEOTIDE SEQUENCE</scope>
    <source>
        <strain evidence="1">EDV1</strain>
    </source>
</reference>
<gene>
    <name evidence="1" type="ORF">Edafosvirus14_1</name>
</gene>